<evidence type="ECO:0000256" key="5">
    <source>
        <dbReference type="ARBA" id="ARBA00048201"/>
    </source>
</evidence>
<comment type="subcellular location">
    <subcellularLocation>
        <location evidence="6">Mitochondrion matrix</location>
    </subcellularLocation>
</comment>
<dbReference type="InterPro" id="IPR018955">
    <property type="entry name" value="BCDHK/PDK_N"/>
</dbReference>
<dbReference type="EMBL" id="JACGCM010002030">
    <property type="protein sequence ID" value="KAF6145746.1"/>
    <property type="molecule type" value="Genomic_DNA"/>
</dbReference>
<name>A0A7J7LSW0_9MAGN</name>
<evidence type="ECO:0000256" key="1">
    <source>
        <dbReference type="ARBA" id="ARBA00022679"/>
    </source>
</evidence>
<keyword evidence="2 6" id="KW-0547">Nucleotide-binding</keyword>
<evidence type="ECO:0000256" key="3">
    <source>
        <dbReference type="ARBA" id="ARBA00022777"/>
    </source>
</evidence>
<protein>
    <recommendedName>
        <fullName evidence="6">Protein-serine/threonine kinase</fullName>
        <ecNumber evidence="6">2.7.11.-</ecNumber>
    </recommendedName>
</protein>
<evidence type="ECO:0000313" key="9">
    <source>
        <dbReference type="Proteomes" id="UP000541444"/>
    </source>
</evidence>
<dbReference type="Proteomes" id="UP000541444">
    <property type="component" value="Unassembled WGS sequence"/>
</dbReference>
<evidence type="ECO:0000313" key="8">
    <source>
        <dbReference type="EMBL" id="KAF6145746.1"/>
    </source>
</evidence>
<dbReference type="GO" id="GO:0010906">
    <property type="term" value="P:regulation of glucose metabolic process"/>
    <property type="evidence" value="ECO:0007669"/>
    <property type="project" value="TreeGrafter"/>
</dbReference>
<comment type="caution">
    <text evidence="8">The sequence shown here is derived from an EMBL/GenBank/DDBJ whole genome shotgun (WGS) entry which is preliminary data.</text>
</comment>
<feature type="domain" description="Branched-chain alpha-ketoacid dehydrogenase kinase/Pyruvate dehydrogenase kinase N-terminal" evidence="7">
    <location>
        <begin position="97"/>
        <end position="178"/>
    </location>
</feature>
<evidence type="ECO:0000256" key="6">
    <source>
        <dbReference type="RuleBase" id="RU366032"/>
    </source>
</evidence>
<dbReference type="OrthoDB" id="1924142at2759"/>
<accession>A0A7J7LSW0</accession>
<dbReference type="Gene3D" id="1.20.140.20">
    <property type="entry name" value="Alpha-ketoacid/pyruvate dehydrogenase kinase, N-terminal domain"/>
    <property type="match status" value="1"/>
</dbReference>
<dbReference type="PANTHER" id="PTHR11947:SF3">
    <property type="entry name" value="[PYRUVATE DEHYDROGENASE (ACETYL-TRANSFERRING)] KINASE, MITOCHONDRIAL"/>
    <property type="match status" value="1"/>
</dbReference>
<proteinExistence type="inferred from homology"/>
<gene>
    <name evidence="8" type="ORF">GIB67_016195</name>
</gene>
<evidence type="ECO:0000259" key="7">
    <source>
        <dbReference type="Pfam" id="PF10436"/>
    </source>
</evidence>
<evidence type="ECO:0000256" key="2">
    <source>
        <dbReference type="ARBA" id="ARBA00022741"/>
    </source>
</evidence>
<comment type="catalytic activity">
    <reaction evidence="5">
        <text>L-seryl-[pyruvate dehydrogenase E1 alpha subunit] + ATP = O-phospho-L-seryl-[pyruvate dehydrogenase E1 alpha subunit] + ADP + H(+)</text>
        <dbReference type="Rhea" id="RHEA:23052"/>
        <dbReference type="Rhea" id="RHEA-COMP:13689"/>
        <dbReference type="Rhea" id="RHEA-COMP:13690"/>
        <dbReference type="ChEBI" id="CHEBI:15378"/>
        <dbReference type="ChEBI" id="CHEBI:29999"/>
        <dbReference type="ChEBI" id="CHEBI:30616"/>
        <dbReference type="ChEBI" id="CHEBI:83421"/>
        <dbReference type="ChEBI" id="CHEBI:456216"/>
        <dbReference type="EC" id="2.7.11.2"/>
    </reaction>
</comment>
<organism evidence="8 9">
    <name type="scientific">Kingdonia uniflora</name>
    <dbReference type="NCBI Taxonomy" id="39325"/>
    <lineage>
        <taxon>Eukaryota</taxon>
        <taxon>Viridiplantae</taxon>
        <taxon>Streptophyta</taxon>
        <taxon>Embryophyta</taxon>
        <taxon>Tracheophyta</taxon>
        <taxon>Spermatophyta</taxon>
        <taxon>Magnoliopsida</taxon>
        <taxon>Ranunculales</taxon>
        <taxon>Circaeasteraceae</taxon>
        <taxon>Kingdonia</taxon>
    </lineage>
</organism>
<evidence type="ECO:0000256" key="4">
    <source>
        <dbReference type="ARBA" id="ARBA00022840"/>
    </source>
</evidence>
<keyword evidence="9" id="KW-1185">Reference proteome</keyword>
<comment type="similarity">
    <text evidence="6">Belongs to the PDK/BCKDK protein kinase family.</text>
</comment>
<keyword evidence="6" id="KW-0496">Mitochondrion</keyword>
<dbReference type="GO" id="GO:0005759">
    <property type="term" value="C:mitochondrial matrix"/>
    <property type="evidence" value="ECO:0007669"/>
    <property type="project" value="UniProtKB-SubCell"/>
</dbReference>
<reference evidence="8 9" key="1">
    <citation type="journal article" date="2020" name="IScience">
        <title>Genome Sequencing of the Endangered Kingdonia uniflora (Circaeasteraceae, Ranunculales) Reveals Potential Mechanisms of Evolutionary Specialization.</title>
        <authorList>
            <person name="Sun Y."/>
            <person name="Deng T."/>
            <person name="Zhang A."/>
            <person name="Moore M.J."/>
            <person name="Landis J.B."/>
            <person name="Lin N."/>
            <person name="Zhang H."/>
            <person name="Zhang X."/>
            <person name="Huang J."/>
            <person name="Zhang X."/>
            <person name="Sun H."/>
            <person name="Wang H."/>
        </authorList>
    </citation>
    <scope>NUCLEOTIDE SEQUENCE [LARGE SCALE GENOMIC DNA]</scope>
    <source>
        <strain evidence="8">TB1705</strain>
        <tissue evidence="8">Leaf</tissue>
    </source>
</reference>
<dbReference type="SUPFAM" id="SSF69012">
    <property type="entry name" value="alpha-ketoacid dehydrogenase kinase, N-terminal domain"/>
    <property type="match status" value="1"/>
</dbReference>
<dbReference type="EC" id="2.7.11.-" evidence="6"/>
<keyword evidence="4 6" id="KW-0067">ATP-binding</keyword>
<dbReference type="GO" id="GO:0004740">
    <property type="term" value="F:pyruvate dehydrogenase (acetyl-transferring) kinase activity"/>
    <property type="evidence" value="ECO:0007669"/>
    <property type="project" value="UniProtKB-EC"/>
</dbReference>
<dbReference type="AlphaFoldDB" id="A0A7J7LSW0"/>
<dbReference type="PANTHER" id="PTHR11947">
    <property type="entry name" value="PYRUVATE DEHYDROGENASE KINASE"/>
    <property type="match status" value="1"/>
</dbReference>
<dbReference type="Pfam" id="PF10436">
    <property type="entry name" value="BCDHK_Adom3"/>
    <property type="match status" value="1"/>
</dbReference>
<keyword evidence="3 6" id="KW-0418">Kinase</keyword>
<sequence length="179" mass="21106">MLFTVSNIEDATVKKISIKGMYLKSDKEDDNIKSGYKSSWKNKHMGEAKGEGSSSKEFYCNHYKASKHIFDYYWKLNPKLRPKVEKSKKERYALATEVRDRYLDSFRDLQIIPDIKDKSDELSFTQMIKMIKVRHKNVVPMMALGVQQLKKDLNPKPSPTTLDEIHKFLDRFYMSRIRV</sequence>
<dbReference type="GO" id="GO:0005524">
    <property type="term" value="F:ATP binding"/>
    <property type="evidence" value="ECO:0007669"/>
    <property type="project" value="UniProtKB-UniRule"/>
</dbReference>
<dbReference type="InterPro" id="IPR036784">
    <property type="entry name" value="AK/P_DHK_N_sf"/>
</dbReference>
<dbReference type="InterPro" id="IPR039028">
    <property type="entry name" value="BCKD/PDK"/>
</dbReference>
<keyword evidence="1 6" id="KW-0808">Transferase</keyword>